<dbReference type="OMA" id="FYCDRTI"/>
<dbReference type="GO" id="GO:0050909">
    <property type="term" value="P:sensory perception of taste"/>
    <property type="evidence" value="ECO:0007669"/>
    <property type="project" value="InterPro"/>
</dbReference>
<feature type="transmembrane region" description="Helical" evidence="6">
    <location>
        <begin position="172"/>
        <end position="195"/>
    </location>
</feature>
<evidence type="ECO:0000256" key="4">
    <source>
        <dbReference type="ARBA" id="ARBA00022989"/>
    </source>
</evidence>
<feature type="transmembrane region" description="Helical" evidence="6">
    <location>
        <begin position="293"/>
        <end position="312"/>
    </location>
</feature>
<proteinExistence type="inferred from homology"/>
<dbReference type="OrthoDB" id="8006662at2759"/>
<dbReference type="AlphaFoldDB" id="A0A0M4E5G5"/>
<keyword evidence="5 6" id="KW-0472">Membrane</keyword>
<feature type="transmembrane region" description="Helical" evidence="6">
    <location>
        <begin position="16"/>
        <end position="36"/>
    </location>
</feature>
<dbReference type="GO" id="GO:0007165">
    <property type="term" value="P:signal transduction"/>
    <property type="evidence" value="ECO:0007669"/>
    <property type="project" value="UniProtKB-KW"/>
</dbReference>
<dbReference type="EMBL" id="CP012524">
    <property type="protein sequence ID" value="ALC41516.1"/>
    <property type="molecule type" value="Genomic_DNA"/>
</dbReference>
<protein>
    <recommendedName>
        <fullName evidence="6">Gustatory receptor</fullName>
    </recommendedName>
</protein>
<feature type="transmembrane region" description="Helical" evidence="6">
    <location>
        <begin position="83"/>
        <end position="106"/>
    </location>
</feature>
<keyword evidence="3 6" id="KW-0812">Transmembrane</keyword>
<keyword evidence="2 6" id="KW-1003">Cell membrane</keyword>
<keyword evidence="4 6" id="KW-1133">Transmembrane helix</keyword>
<keyword evidence="6" id="KW-0675">Receptor</keyword>
<evidence type="ECO:0000256" key="3">
    <source>
        <dbReference type="ARBA" id="ARBA00022692"/>
    </source>
</evidence>
<feature type="transmembrane region" description="Helical" evidence="6">
    <location>
        <begin position="374"/>
        <end position="394"/>
    </location>
</feature>
<reference evidence="7 8" key="1">
    <citation type="submission" date="2015-08" db="EMBL/GenBank/DDBJ databases">
        <title>Ancestral chromatin configuration constrains chromatin evolution on differentiating sex chromosomes in Drosophila.</title>
        <authorList>
            <person name="Zhou Q."/>
            <person name="Bachtrog D."/>
        </authorList>
    </citation>
    <scope>NUCLEOTIDE SEQUENCE [LARGE SCALE GENOMIC DNA]</scope>
    <source>
        <tissue evidence="7">Whole larvae</tissue>
    </source>
</reference>
<evidence type="ECO:0000256" key="1">
    <source>
        <dbReference type="ARBA" id="ARBA00004651"/>
    </source>
</evidence>
<comment type="function">
    <text evidence="6">Gustatory receptor which mediates acceptance or avoidance behavior, depending on its substrates.</text>
</comment>
<feature type="transmembrane region" description="Helical" evidence="6">
    <location>
        <begin position="48"/>
        <end position="68"/>
    </location>
</feature>
<comment type="subcellular location">
    <subcellularLocation>
        <location evidence="1 6">Cell membrane</location>
        <topology evidence="1 6">Multi-pass membrane protein</topology>
    </subcellularLocation>
</comment>
<sequence length="415" mass="47421">SAWAVDKMKLHSLNDSLRFICGLQFLLCCSGFYVRGSKFVSNKYTRSYSLICATLIVCGLCAAIYALLQHEQLLERVLQLDKLVLSITVLELIMSTLVFLITVLSLQRCASKHLDIYARLASIDLQLMQQFGANLHYNKMQRKNVLLISLVTLLYLGAINTALTRVAETQHLLLLLPVALLYILITGGPHLTGYVHMNLTELLSIRFRLLQQILKPQFLHTHFGHNAQLCEHRVASFADLVKQLHYIIQQINEVYNLSLWASIAHDFTLSTSELYIIFGRSISEQTDSEQSNLLFMGFLALCMLVPFYKMLIGPVYCSRSVLEGRKCLRLLEQLDNWFPRSLAIKQLVGCLMRWRLQFKIAYTSGMSLVLNKTIITLFTAIVCEYLLVLIQFAMTQKLGEQIEEQKSTLQDWIVT</sequence>
<evidence type="ECO:0000313" key="8">
    <source>
        <dbReference type="Proteomes" id="UP000494163"/>
    </source>
</evidence>
<evidence type="ECO:0000256" key="6">
    <source>
        <dbReference type="RuleBase" id="RU363108"/>
    </source>
</evidence>
<evidence type="ECO:0000256" key="5">
    <source>
        <dbReference type="ARBA" id="ARBA00023136"/>
    </source>
</evidence>
<organism evidence="7 8">
    <name type="scientific">Drosophila busckii</name>
    <name type="common">Fruit fly</name>
    <dbReference type="NCBI Taxonomy" id="30019"/>
    <lineage>
        <taxon>Eukaryota</taxon>
        <taxon>Metazoa</taxon>
        <taxon>Ecdysozoa</taxon>
        <taxon>Arthropoda</taxon>
        <taxon>Hexapoda</taxon>
        <taxon>Insecta</taxon>
        <taxon>Pterygota</taxon>
        <taxon>Neoptera</taxon>
        <taxon>Endopterygota</taxon>
        <taxon>Diptera</taxon>
        <taxon>Brachycera</taxon>
        <taxon>Muscomorpha</taxon>
        <taxon>Ephydroidea</taxon>
        <taxon>Drosophilidae</taxon>
        <taxon>Drosophila</taxon>
    </lineage>
</organism>
<keyword evidence="6" id="KW-0807">Transducer</keyword>
<name>A0A0M4E5G5_DROBS</name>
<evidence type="ECO:0000256" key="2">
    <source>
        <dbReference type="ARBA" id="ARBA00022475"/>
    </source>
</evidence>
<comment type="similarity">
    <text evidence="6">Belongs to the insect chemoreceptor superfamily. Gustatory receptor (GR) family.</text>
</comment>
<feature type="non-terminal residue" evidence="7">
    <location>
        <position position="1"/>
    </location>
</feature>
<feature type="transmembrane region" description="Helical" evidence="6">
    <location>
        <begin position="145"/>
        <end position="166"/>
    </location>
</feature>
<evidence type="ECO:0000313" key="7">
    <source>
        <dbReference type="EMBL" id="ALC41516.1"/>
    </source>
</evidence>
<accession>A0A0M4E5G5</accession>
<dbReference type="InterPro" id="IPR013604">
    <property type="entry name" value="7TM_chemorcpt"/>
</dbReference>
<dbReference type="Proteomes" id="UP000494163">
    <property type="component" value="Chromosome 2R"/>
</dbReference>
<dbReference type="Pfam" id="PF08395">
    <property type="entry name" value="7tm_7"/>
    <property type="match status" value="1"/>
</dbReference>
<keyword evidence="8" id="KW-1185">Reference proteome</keyword>
<dbReference type="GO" id="GO:0005886">
    <property type="term" value="C:plasma membrane"/>
    <property type="evidence" value="ECO:0007669"/>
    <property type="project" value="UniProtKB-SubCell"/>
</dbReference>
<gene>
    <name evidence="7" type="ORF">Dbus_chr2Rg1095</name>
</gene>